<proteinExistence type="predicted"/>
<dbReference type="AlphaFoldDB" id="A0ABD5FI75"/>
<accession>A0ABD5FI75</accession>
<dbReference type="Gene3D" id="3.90.550.10">
    <property type="entry name" value="Spore Coat Polysaccharide Biosynthesis Protein SpsA, Chain A"/>
    <property type="match status" value="1"/>
</dbReference>
<reference evidence="4 5" key="1">
    <citation type="submission" date="2023-03" db="EMBL/GenBank/DDBJ databases">
        <authorList>
            <person name="Shen W."/>
            <person name="Cai J."/>
        </authorList>
    </citation>
    <scope>NUCLEOTIDE SEQUENCE [LARGE SCALE GENOMIC DNA]</scope>
    <source>
        <strain evidence="4 5">B516</strain>
    </source>
</reference>
<dbReference type="InterPro" id="IPR029044">
    <property type="entry name" value="Nucleotide-diphossugar_trans"/>
</dbReference>
<dbReference type="InterPro" id="IPR001173">
    <property type="entry name" value="Glyco_trans_2-like"/>
</dbReference>
<dbReference type="SUPFAM" id="SSF53448">
    <property type="entry name" value="Nucleotide-diphospho-sugar transferases"/>
    <property type="match status" value="1"/>
</dbReference>
<dbReference type="RefSeq" id="WP_060792512.1">
    <property type="nucleotide sequence ID" value="NZ_BAAAXK010000045.1"/>
</dbReference>
<protein>
    <submittedName>
        <fullName evidence="4">Glycosyltransferase</fullName>
        <ecNumber evidence="4">2.4.-.-</ecNumber>
    </submittedName>
</protein>
<dbReference type="CDD" id="cd00761">
    <property type="entry name" value="Glyco_tranf_GTA_type"/>
    <property type="match status" value="1"/>
</dbReference>
<dbReference type="Proteomes" id="UP001253851">
    <property type="component" value="Unassembled WGS sequence"/>
</dbReference>
<evidence type="ECO:0000313" key="4">
    <source>
        <dbReference type="EMBL" id="MDT2981816.1"/>
    </source>
</evidence>
<feature type="domain" description="Glycosyltransferase 2-like" evidence="3">
    <location>
        <begin position="8"/>
        <end position="126"/>
    </location>
</feature>
<keyword evidence="2 4" id="KW-0808">Transferase</keyword>
<comment type="caution">
    <text evidence="4">The sequence shown here is derived from an EMBL/GenBank/DDBJ whole genome shotgun (WGS) entry which is preliminary data.</text>
</comment>
<evidence type="ECO:0000256" key="2">
    <source>
        <dbReference type="ARBA" id="ARBA00022679"/>
    </source>
</evidence>
<organism evidence="4 5">
    <name type="scientific">Enterococcus casseliflavus</name>
    <name type="common">Enterococcus flavescens</name>
    <dbReference type="NCBI Taxonomy" id="37734"/>
    <lineage>
        <taxon>Bacteria</taxon>
        <taxon>Bacillati</taxon>
        <taxon>Bacillota</taxon>
        <taxon>Bacilli</taxon>
        <taxon>Lactobacillales</taxon>
        <taxon>Enterococcaceae</taxon>
        <taxon>Enterococcus</taxon>
    </lineage>
</organism>
<evidence type="ECO:0000259" key="3">
    <source>
        <dbReference type="Pfam" id="PF00535"/>
    </source>
</evidence>
<keyword evidence="1 4" id="KW-0328">Glycosyltransferase</keyword>
<dbReference type="EC" id="2.4.-.-" evidence="4"/>
<sequence>MSTVTALTIVVPIYNAAEHLTRCIDSITANTFRNFELLLINDGSTDNSLEILKEKEMEDSRIKVITKINEGVSKTRNLGIKVATGKFIMFIDNDDYIEKDYIQTFIDNCIKNDADLVIGGYKRVNKSKIMFSDFPRDCDWGKYVILAPWAKIYNRQILIDNNILFLDYPIGEDVYFNLKVFSNTKKIVSIDYVGYNWYFNGHSISNTCQKGFNKDIDILFLLDKLIEAAHGQSDAYLKYFIKRYYVWFLLFSGRQAHRNDFLIEHKRIKKWISDRKFDSTLNPLSNELKGEGIKNRLIVFAFRSLEKSHLIPLFSKFYCKGTIGCKSKQTI</sequence>
<dbReference type="PANTHER" id="PTHR22916">
    <property type="entry name" value="GLYCOSYLTRANSFERASE"/>
    <property type="match status" value="1"/>
</dbReference>
<evidence type="ECO:0000313" key="5">
    <source>
        <dbReference type="Proteomes" id="UP001253851"/>
    </source>
</evidence>
<name>A0ABD5FI75_ENTCA</name>
<evidence type="ECO:0000256" key="1">
    <source>
        <dbReference type="ARBA" id="ARBA00022676"/>
    </source>
</evidence>
<dbReference type="EMBL" id="JARQDZ010000002">
    <property type="protein sequence ID" value="MDT2981816.1"/>
    <property type="molecule type" value="Genomic_DNA"/>
</dbReference>
<gene>
    <name evidence="4" type="ORF">P7I34_04000</name>
</gene>
<dbReference type="Pfam" id="PF00535">
    <property type="entry name" value="Glycos_transf_2"/>
    <property type="match status" value="1"/>
</dbReference>
<dbReference type="PANTHER" id="PTHR22916:SF51">
    <property type="entry name" value="GLYCOSYLTRANSFERASE EPSH-RELATED"/>
    <property type="match status" value="1"/>
</dbReference>
<dbReference type="GO" id="GO:0016757">
    <property type="term" value="F:glycosyltransferase activity"/>
    <property type="evidence" value="ECO:0007669"/>
    <property type="project" value="UniProtKB-KW"/>
</dbReference>